<dbReference type="InterPro" id="IPR006076">
    <property type="entry name" value="FAD-dep_OxRdtase"/>
</dbReference>
<accession>A0A158D6Q3</accession>
<proteinExistence type="predicted"/>
<comment type="cofactor">
    <cofactor evidence="1">
        <name>FAD</name>
        <dbReference type="ChEBI" id="CHEBI:57692"/>
    </cofactor>
</comment>
<dbReference type="InterPro" id="IPR036188">
    <property type="entry name" value="FAD/NAD-bd_sf"/>
</dbReference>
<protein>
    <submittedName>
        <fullName evidence="6">FAD dependent oxidoreductase</fullName>
    </submittedName>
</protein>
<dbReference type="EMBL" id="FCOX02000028">
    <property type="protein sequence ID" value="SAK90020.1"/>
    <property type="molecule type" value="Genomic_DNA"/>
</dbReference>
<dbReference type="Gene3D" id="3.30.9.10">
    <property type="entry name" value="D-Amino Acid Oxidase, subunit A, domain 2"/>
    <property type="match status" value="1"/>
</dbReference>
<dbReference type="SUPFAM" id="SSF51905">
    <property type="entry name" value="FAD/NAD(P)-binding domain"/>
    <property type="match status" value="1"/>
</dbReference>
<dbReference type="Pfam" id="PF01266">
    <property type="entry name" value="DAO"/>
    <property type="match status" value="1"/>
</dbReference>
<evidence type="ECO:0000313" key="7">
    <source>
        <dbReference type="Proteomes" id="UP000071859"/>
    </source>
</evidence>
<dbReference type="OrthoDB" id="8713780at2"/>
<dbReference type="GO" id="GO:0050660">
    <property type="term" value="F:flavin adenine dinucleotide binding"/>
    <property type="evidence" value="ECO:0007669"/>
    <property type="project" value="InterPro"/>
</dbReference>
<keyword evidence="7" id="KW-1185">Reference proteome</keyword>
<dbReference type="InterPro" id="IPR045170">
    <property type="entry name" value="MTOX"/>
</dbReference>
<dbReference type="PROSITE" id="PS51257">
    <property type="entry name" value="PROKAR_LIPOPROTEIN"/>
    <property type="match status" value="1"/>
</dbReference>
<gene>
    <name evidence="6" type="ORF">AWB78_04773</name>
</gene>
<dbReference type="Gene3D" id="3.50.50.60">
    <property type="entry name" value="FAD/NAD(P)-binding domain"/>
    <property type="match status" value="1"/>
</dbReference>
<evidence type="ECO:0000259" key="5">
    <source>
        <dbReference type="Pfam" id="PF01266"/>
    </source>
</evidence>
<evidence type="ECO:0000313" key="6">
    <source>
        <dbReference type="EMBL" id="SAK90020.1"/>
    </source>
</evidence>
<sequence length="389" mass="41978">MDGRTADVIVVGLGAFGSATACQLAKRGVKVIGIDQFAPPHDKGSSHGNTRITRLAAGEGEAYIPFIRRSHEIWNELEAETGKKLYHRTGGLILGARGGATSHHGKPDFVETTIANARRHGIEHEVLSASEISDRFPQFQTRGDETGYFEHDAGVLIPEACVETQIALAMALGASIRTNEKVVAIEKQGDGVVVRTAAGAYSAAKVIVTAGAWIPGMAEGNVGRNLRVRRQTLHWFETTRPSLYSPATCPVFIWMHGEGDQDYMYGFPMLDGVPGVKVATEQYETACSPDDFDRTVSADESRNMFENHVAGRLACVSSRPVHAAACLYTVSTDSGFIVDTYRDMENVKVVSACSGHGFKNSAGLGERMALWAIGQDDGSLQQFRAARFG</sequence>
<reference evidence="6" key="1">
    <citation type="submission" date="2016-01" db="EMBL/GenBank/DDBJ databases">
        <authorList>
            <person name="Peeters C."/>
        </authorList>
    </citation>
    <scope>NUCLEOTIDE SEQUENCE</scope>
    <source>
        <strain evidence="6">LMG 29321</strain>
    </source>
</reference>
<comment type="caution">
    <text evidence="6">The sequence shown here is derived from an EMBL/GenBank/DDBJ whole genome shotgun (WGS) entry which is preliminary data.</text>
</comment>
<organism evidence="6 7">
    <name type="scientific">Caballeronia calidae</name>
    <dbReference type="NCBI Taxonomy" id="1777139"/>
    <lineage>
        <taxon>Bacteria</taxon>
        <taxon>Pseudomonadati</taxon>
        <taxon>Pseudomonadota</taxon>
        <taxon>Betaproteobacteria</taxon>
        <taxon>Burkholderiales</taxon>
        <taxon>Burkholderiaceae</taxon>
        <taxon>Caballeronia</taxon>
    </lineage>
</organism>
<evidence type="ECO:0000256" key="1">
    <source>
        <dbReference type="ARBA" id="ARBA00001974"/>
    </source>
</evidence>
<name>A0A158D6Q3_9BURK</name>
<dbReference type="Proteomes" id="UP000071859">
    <property type="component" value="Unassembled WGS sequence"/>
</dbReference>
<feature type="domain" description="FAD dependent oxidoreductase" evidence="5">
    <location>
        <begin position="7"/>
        <end position="369"/>
    </location>
</feature>
<evidence type="ECO:0000256" key="3">
    <source>
        <dbReference type="ARBA" id="ARBA00022827"/>
    </source>
</evidence>
<dbReference type="SUPFAM" id="SSF54373">
    <property type="entry name" value="FAD-linked reductases, C-terminal domain"/>
    <property type="match status" value="1"/>
</dbReference>
<evidence type="ECO:0000256" key="4">
    <source>
        <dbReference type="ARBA" id="ARBA00023002"/>
    </source>
</evidence>
<keyword evidence="4" id="KW-0560">Oxidoreductase</keyword>
<dbReference type="PANTHER" id="PTHR10961:SF7">
    <property type="entry name" value="FAD DEPENDENT OXIDOREDUCTASE DOMAIN-CONTAINING PROTEIN"/>
    <property type="match status" value="1"/>
</dbReference>
<dbReference type="RefSeq" id="WP_062608377.1">
    <property type="nucleotide sequence ID" value="NZ_FCOX02000028.1"/>
</dbReference>
<dbReference type="GO" id="GO:0008115">
    <property type="term" value="F:sarcosine oxidase activity"/>
    <property type="evidence" value="ECO:0007669"/>
    <property type="project" value="TreeGrafter"/>
</dbReference>
<keyword evidence="2" id="KW-0285">Flavoprotein</keyword>
<dbReference type="PANTHER" id="PTHR10961">
    <property type="entry name" value="PEROXISOMAL SARCOSINE OXIDASE"/>
    <property type="match status" value="1"/>
</dbReference>
<evidence type="ECO:0000256" key="2">
    <source>
        <dbReference type="ARBA" id="ARBA00022630"/>
    </source>
</evidence>
<dbReference type="AlphaFoldDB" id="A0A158D6Q3"/>
<dbReference type="NCBIfam" id="NF008425">
    <property type="entry name" value="PRK11259.1"/>
    <property type="match status" value="1"/>
</dbReference>
<keyword evidence="3" id="KW-0274">FAD</keyword>